<evidence type="ECO:0000313" key="3">
    <source>
        <dbReference type="EMBL" id="OEU21998.1"/>
    </source>
</evidence>
<dbReference type="Proteomes" id="UP000095751">
    <property type="component" value="Unassembled WGS sequence"/>
</dbReference>
<name>A0A1E7FV12_9STRA</name>
<dbReference type="KEGG" id="fcy:FRACYDRAFT_232149"/>
<protein>
    <recommendedName>
        <fullName evidence="2">DUF6816 domain-containing protein</fullName>
    </recommendedName>
</protein>
<feature type="domain" description="DUF6816" evidence="2">
    <location>
        <begin position="50"/>
        <end position="258"/>
    </location>
</feature>
<evidence type="ECO:0000256" key="1">
    <source>
        <dbReference type="SAM" id="MobiDB-lite"/>
    </source>
</evidence>
<evidence type="ECO:0000259" key="2">
    <source>
        <dbReference type="Pfam" id="PF20670"/>
    </source>
</evidence>
<dbReference type="OrthoDB" id="193356at2759"/>
<dbReference type="EMBL" id="KV784353">
    <property type="protein sequence ID" value="OEU21998.1"/>
    <property type="molecule type" value="Genomic_DNA"/>
</dbReference>
<accession>A0A1E7FV12</accession>
<gene>
    <name evidence="3" type="ORF">FRACYDRAFT_232149</name>
</gene>
<keyword evidence="4" id="KW-1185">Reference proteome</keyword>
<sequence length="260" mass="28678">MTRRKTFATTVGTSLVAAEVLSFMNPSVSVAAAPLDAGEAVRRSAANIPGYGKQDVFYPELFAGNWKMTREVEFNNNNNPSSSSSSSVLRLMYPIRFIRSIEDDAVVADRGYNQAELETALVRTVQRGRKEDGEESSSTTAPSTNSPKISYEWVQSNPNDLRLVLSDGTKKEIKVTKRATERTVDTVSSSEFQRITQEERGGIPLISARRIVSKWKQVDESTLEGIEIVYEMAGGDPLSTSLTGNITPTILSKSRLYLVR</sequence>
<proteinExistence type="predicted"/>
<feature type="compositionally biased region" description="Low complexity" evidence="1">
    <location>
        <begin position="136"/>
        <end position="147"/>
    </location>
</feature>
<dbReference type="Pfam" id="PF20670">
    <property type="entry name" value="DUF6816"/>
    <property type="match status" value="1"/>
</dbReference>
<dbReference type="InterPro" id="IPR049213">
    <property type="entry name" value="DUF6816"/>
</dbReference>
<dbReference type="AlphaFoldDB" id="A0A1E7FV12"/>
<dbReference type="InParanoid" id="A0A1E7FV12"/>
<organism evidence="3 4">
    <name type="scientific">Fragilariopsis cylindrus CCMP1102</name>
    <dbReference type="NCBI Taxonomy" id="635003"/>
    <lineage>
        <taxon>Eukaryota</taxon>
        <taxon>Sar</taxon>
        <taxon>Stramenopiles</taxon>
        <taxon>Ochrophyta</taxon>
        <taxon>Bacillariophyta</taxon>
        <taxon>Bacillariophyceae</taxon>
        <taxon>Bacillariophycidae</taxon>
        <taxon>Bacillariales</taxon>
        <taxon>Bacillariaceae</taxon>
        <taxon>Fragilariopsis</taxon>
    </lineage>
</organism>
<reference evidence="3 4" key="1">
    <citation type="submission" date="2016-09" db="EMBL/GenBank/DDBJ databases">
        <title>Extensive genetic diversity and differential bi-allelic expression allows diatom success in the polar Southern Ocean.</title>
        <authorList>
            <consortium name="DOE Joint Genome Institute"/>
            <person name="Mock T."/>
            <person name="Otillar R.P."/>
            <person name="Strauss J."/>
            <person name="Dupont C."/>
            <person name="Frickenhaus S."/>
            <person name="Maumus F."/>
            <person name="Mcmullan M."/>
            <person name="Sanges R."/>
            <person name="Schmutz J."/>
            <person name="Toseland A."/>
            <person name="Valas R."/>
            <person name="Veluchamy A."/>
            <person name="Ward B.J."/>
            <person name="Allen A."/>
            <person name="Barry K."/>
            <person name="Falciatore A."/>
            <person name="Ferrante M."/>
            <person name="Fortunato A.E."/>
            <person name="Gloeckner G."/>
            <person name="Gruber A."/>
            <person name="Hipkin R."/>
            <person name="Janech M."/>
            <person name="Kroth P."/>
            <person name="Leese F."/>
            <person name="Lindquist E."/>
            <person name="Lyon B.R."/>
            <person name="Martin J."/>
            <person name="Mayer C."/>
            <person name="Parker M."/>
            <person name="Quesneville H."/>
            <person name="Raymond J."/>
            <person name="Uhlig C."/>
            <person name="Valentin K.U."/>
            <person name="Worden A.Z."/>
            <person name="Armbrust E.V."/>
            <person name="Bowler C."/>
            <person name="Green B."/>
            <person name="Moulton V."/>
            <person name="Van Oosterhout C."/>
            <person name="Grigoriev I."/>
        </authorList>
    </citation>
    <scope>NUCLEOTIDE SEQUENCE [LARGE SCALE GENOMIC DNA]</scope>
    <source>
        <strain evidence="3 4">CCMP1102</strain>
    </source>
</reference>
<evidence type="ECO:0000313" key="4">
    <source>
        <dbReference type="Proteomes" id="UP000095751"/>
    </source>
</evidence>
<feature type="region of interest" description="Disordered" evidence="1">
    <location>
        <begin position="123"/>
        <end position="150"/>
    </location>
</feature>